<organism evidence="2 3">
    <name type="scientific">Chryseobacterium koreense CCUG 49689</name>
    <dbReference type="NCBI Taxonomy" id="1304281"/>
    <lineage>
        <taxon>Bacteria</taxon>
        <taxon>Pseudomonadati</taxon>
        <taxon>Bacteroidota</taxon>
        <taxon>Flavobacteriia</taxon>
        <taxon>Flavobacteriales</taxon>
        <taxon>Weeksellaceae</taxon>
        <taxon>Chryseobacterium group</taxon>
        <taxon>Chryseobacterium</taxon>
    </lineage>
</organism>
<sequence length="377" mass="43675">MKIAILTQQLGFNYGGIIQNYALQRILTNLGHRVITINRGEENPNSKLKIFLNRCKLLILRYVFNERKPIFLDYKKISRTNSKFISQNIKLSPLIHTTPMLVDYFSKSKFDAVLVGSDQVWRPNYSPNILNFYLDFLQSQNDLKKISYAASFGTDKWEYSEIETQICTELIQQFQGVSVREDSGIELCAKHLNRNDVEHVLDPAFLLSAEDYSDLIGPAKSEVGLFTYFLDESHETLKFVEFCAKTLNLTLHKNQAKLSPYDIKISKIQDYMIPPIEGWLKGFRDAEFILTDSFHGTVFSILNKKAFFVIVNSERGAARFESILKQLGLEDRLIYNLERFNLSNLKNEINYQTVYSKLEELKKDSLLFLNTHLSGWK</sequence>
<dbReference type="Pfam" id="PF04230">
    <property type="entry name" value="PS_pyruv_trans"/>
    <property type="match status" value="1"/>
</dbReference>
<evidence type="ECO:0000313" key="3">
    <source>
        <dbReference type="Proteomes" id="UP000035900"/>
    </source>
</evidence>
<evidence type="ECO:0000313" key="2">
    <source>
        <dbReference type="EMBL" id="KMQ70436.1"/>
    </source>
</evidence>
<dbReference type="STRING" id="1304281.ACM44_12340"/>
<feature type="domain" description="Polysaccharide pyruvyl transferase" evidence="1">
    <location>
        <begin position="13"/>
        <end position="313"/>
    </location>
</feature>
<evidence type="ECO:0000259" key="1">
    <source>
        <dbReference type="Pfam" id="PF04230"/>
    </source>
</evidence>
<dbReference type="Proteomes" id="UP000035900">
    <property type="component" value="Unassembled WGS sequence"/>
</dbReference>
<accession>A0A0J7IX76</accession>
<reference evidence="2 3" key="1">
    <citation type="journal article" date="2004" name="Int. J. Syst. Evol. Microbiol.">
        <title>Kaistella koreensis gen. nov., sp. nov., a novel member of the Chryseobacterium-Bergeyella-Riemerella branch.</title>
        <authorList>
            <person name="Kim M.K."/>
            <person name="Im W.T."/>
            <person name="Shin Y.K."/>
            <person name="Lim J.H."/>
            <person name="Kim S.H."/>
            <person name="Lee B.C."/>
            <person name="Park M.Y."/>
            <person name="Lee K.Y."/>
            <person name="Lee S.T."/>
        </authorList>
    </citation>
    <scope>NUCLEOTIDE SEQUENCE [LARGE SCALE GENOMIC DNA]</scope>
    <source>
        <strain evidence="2 3">CCUG 49689</strain>
    </source>
</reference>
<dbReference type="EMBL" id="LFNG01000019">
    <property type="protein sequence ID" value="KMQ70436.1"/>
    <property type="molecule type" value="Genomic_DNA"/>
</dbReference>
<proteinExistence type="predicted"/>
<dbReference type="InterPro" id="IPR007345">
    <property type="entry name" value="Polysacch_pyruvyl_Trfase"/>
</dbReference>
<keyword evidence="3" id="KW-1185">Reference proteome</keyword>
<dbReference type="AlphaFoldDB" id="A0A0J7IX76"/>
<gene>
    <name evidence="2" type="ORF">ACM44_12340</name>
</gene>
<comment type="caution">
    <text evidence="2">The sequence shown here is derived from an EMBL/GenBank/DDBJ whole genome shotgun (WGS) entry which is preliminary data.</text>
</comment>
<dbReference type="PATRIC" id="fig|1304281.5.peg.2662"/>
<protein>
    <recommendedName>
        <fullName evidence="1">Polysaccharide pyruvyl transferase domain-containing protein</fullName>
    </recommendedName>
</protein>
<name>A0A0J7IX76_9FLAO</name>